<dbReference type="Pfam" id="PF10694">
    <property type="entry name" value="DUF2500"/>
    <property type="match status" value="1"/>
</dbReference>
<dbReference type="EMBL" id="JMQA01000026">
    <property type="protein sequence ID" value="KFN08744.1"/>
    <property type="molecule type" value="Genomic_DNA"/>
</dbReference>
<dbReference type="PATRIC" id="fig|44252.3.peg.2832"/>
<evidence type="ECO:0000313" key="1">
    <source>
        <dbReference type="EMBL" id="KFN08744.1"/>
    </source>
</evidence>
<dbReference type="Proteomes" id="UP000029278">
    <property type="component" value="Unassembled WGS sequence"/>
</dbReference>
<sequence length="139" mass="15827">MQSWVEMFEMMETALPILLVVLTAIVVISSAGGAWRFFAGSRQPVLSVNSVIVGKRTEVSHRHDTETAVNRSDTKYYVTFEVESGDRLEFAVSGLEYGQCAEGDEGKLTFQGRRYQSFERVRKTQRTEVEGFRKYRSTL</sequence>
<evidence type="ECO:0000313" key="2">
    <source>
        <dbReference type="Proteomes" id="UP000029278"/>
    </source>
</evidence>
<dbReference type="HOGENOM" id="CLU_138370_0_0_9"/>
<reference evidence="1 2" key="1">
    <citation type="submission" date="2014-04" db="EMBL/GenBank/DDBJ databases">
        <authorList>
            <person name="Bishop-Lilly K.A."/>
            <person name="Broomall S.M."/>
            <person name="Chain P.S."/>
            <person name="Chertkov O."/>
            <person name="Coyne S.R."/>
            <person name="Daligault H.E."/>
            <person name="Davenport K.W."/>
            <person name="Erkkila T."/>
            <person name="Frey K.G."/>
            <person name="Gibbons H.S."/>
            <person name="Gu W."/>
            <person name="Jaissle J."/>
            <person name="Johnson S.L."/>
            <person name="Koroleva G.I."/>
            <person name="Ladner J.T."/>
            <person name="Lo C.-C."/>
            <person name="Minogue T.D."/>
            <person name="Munk C."/>
            <person name="Palacios G.F."/>
            <person name="Redden C.L."/>
            <person name="Rosenzweig C.N."/>
            <person name="Scholz M.B."/>
            <person name="Teshima H."/>
            <person name="Xu Y."/>
        </authorList>
    </citation>
    <scope>NUCLEOTIDE SEQUENCE [LARGE SCALE GENOMIC DNA]</scope>
    <source>
        <strain evidence="1 2">8244</strain>
    </source>
</reference>
<keyword evidence="2" id="KW-1185">Reference proteome</keyword>
<organism evidence="1 2">
    <name type="scientific">Paenibacillus macerans</name>
    <name type="common">Bacillus macerans</name>
    <dbReference type="NCBI Taxonomy" id="44252"/>
    <lineage>
        <taxon>Bacteria</taxon>
        <taxon>Bacillati</taxon>
        <taxon>Bacillota</taxon>
        <taxon>Bacilli</taxon>
        <taxon>Bacillales</taxon>
        <taxon>Paenibacillaceae</taxon>
        <taxon>Paenibacillus</taxon>
    </lineage>
</organism>
<name>A0A090ZBS8_PAEMA</name>
<dbReference type="Gene3D" id="2.40.50.660">
    <property type="match status" value="1"/>
</dbReference>
<dbReference type="GeneID" id="77007269"/>
<protein>
    <recommendedName>
        <fullName evidence="3">DUF2500 family protein</fullName>
    </recommendedName>
</protein>
<accession>A0A090ZBS8</accession>
<dbReference type="STRING" id="44252.DJ90_4916"/>
<comment type="caution">
    <text evidence="1">The sequence shown here is derived from an EMBL/GenBank/DDBJ whole genome shotgun (WGS) entry which is preliminary data.</text>
</comment>
<dbReference type="AlphaFoldDB" id="A0A090ZBS8"/>
<dbReference type="RefSeq" id="WP_036623027.1">
    <property type="nucleotide sequence ID" value="NZ_JAKOBR010000077.1"/>
</dbReference>
<dbReference type="InterPro" id="IPR019635">
    <property type="entry name" value="DUF2500"/>
</dbReference>
<proteinExistence type="predicted"/>
<gene>
    <name evidence="1" type="ORF">DJ90_4916</name>
</gene>
<dbReference type="OrthoDB" id="282886at2"/>
<evidence type="ECO:0008006" key="3">
    <source>
        <dbReference type="Google" id="ProtNLM"/>
    </source>
</evidence>